<protein>
    <recommendedName>
        <fullName evidence="3">Scaffolding protein</fullName>
    </recommendedName>
</protein>
<evidence type="ECO:0000256" key="1">
    <source>
        <dbReference type="SAM" id="MobiDB-lite"/>
    </source>
</evidence>
<reference evidence="2" key="1">
    <citation type="submission" date="2020-05" db="EMBL/GenBank/DDBJ databases">
        <authorList>
            <person name="Chiriac C."/>
            <person name="Salcher M."/>
            <person name="Ghai R."/>
            <person name="Kavagutti S V."/>
        </authorList>
    </citation>
    <scope>NUCLEOTIDE SEQUENCE</scope>
</reference>
<dbReference type="EMBL" id="LR797260">
    <property type="protein sequence ID" value="CAB4197280.1"/>
    <property type="molecule type" value="Genomic_DNA"/>
</dbReference>
<evidence type="ECO:0000313" key="2">
    <source>
        <dbReference type="EMBL" id="CAB4197280.1"/>
    </source>
</evidence>
<organism evidence="2">
    <name type="scientific">uncultured Caudovirales phage</name>
    <dbReference type="NCBI Taxonomy" id="2100421"/>
    <lineage>
        <taxon>Viruses</taxon>
        <taxon>Duplodnaviria</taxon>
        <taxon>Heunggongvirae</taxon>
        <taxon>Uroviricota</taxon>
        <taxon>Caudoviricetes</taxon>
        <taxon>Peduoviridae</taxon>
        <taxon>Maltschvirus</taxon>
        <taxon>Maltschvirus maltsch</taxon>
    </lineage>
</organism>
<proteinExistence type="predicted"/>
<feature type="compositionally biased region" description="Acidic residues" evidence="1">
    <location>
        <begin position="1"/>
        <end position="10"/>
    </location>
</feature>
<feature type="compositionally biased region" description="Basic and acidic residues" evidence="1">
    <location>
        <begin position="43"/>
        <end position="88"/>
    </location>
</feature>
<name>A0A6J5RIF4_9CAUD</name>
<feature type="compositionally biased region" description="Basic and acidic residues" evidence="1">
    <location>
        <begin position="160"/>
        <end position="173"/>
    </location>
</feature>
<feature type="region of interest" description="Disordered" evidence="1">
    <location>
        <begin position="159"/>
        <end position="178"/>
    </location>
</feature>
<sequence length="196" mass="20961">MPEENTEMTEIEATSAEVETPVEPEVPAAETTGELGEAGQKALESERAARKAAEKANRETQKRLDELTRAQESDQERLQREAEEGRELAAKATATIRKANLLTALAEQGVVGSKAKAAVKLIDGVEFDDAEEPTNLVDCITAATAEYGDLFSAEAAASAERPDLHAGARRDAAPDEDEAFAAYMQQHFPQSAGSTT</sequence>
<feature type="compositionally biased region" description="Low complexity" evidence="1">
    <location>
        <begin position="16"/>
        <end position="32"/>
    </location>
</feature>
<feature type="region of interest" description="Disordered" evidence="1">
    <location>
        <begin position="1"/>
        <end position="88"/>
    </location>
</feature>
<evidence type="ECO:0008006" key="3">
    <source>
        <dbReference type="Google" id="ProtNLM"/>
    </source>
</evidence>
<accession>A0A6J5RIF4</accession>
<gene>
    <name evidence="2" type="ORF">UFOVP1313_3</name>
</gene>